<evidence type="ECO:0000256" key="4">
    <source>
        <dbReference type="SAM" id="MobiDB-lite"/>
    </source>
</evidence>
<sequence length="340" mass="37675">MSGSMELAPPRFGAMGVDSVDPNLAGDISNISDLFFPAGDDDVLFSGLDSLFTNQAGGAQAVKEEAGSTAKRSASAAVQPAKKKRKTERERERSREQVEKRRERNRILARRTRLRKKFFFESLQRQVVELQRENAMLKDVVKTHFAPNRAGELLRECNTEVPDIVADSATKATEMLQRTDYQLMKVLTAAQQSFVVTDPQLPDNPIVYASEGFMTLTGYSQAQVLGRNCRFLQGPDTDPKKVAIIRAGIAAGVDTSVCLLNYKADGTAFWNQFFVAALRDVNRRVVNFVGVQCELQKPPPEDEEIMAALEARRAMQKTAEMQMKSQENGDSSDTGDDLQG</sequence>
<evidence type="ECO:0000313" key="7">
    <source>
        <dbReference type="EMBL" id="CAD8254607.1"/>
    </source>
</evidence>
<feature type="domain" description="PAS" evidence="5">
    <location>
        <begin position="179"/>
        <end position="228"/>
    </location>
</feature>
<dbReference type="EMBL" id="HBEA01005360">
    <property type="protein sequence ID" value="CAD8254607.1"/>
    <property type="molecule type" value="Transcribed_RNA"/>
</dbReference>
<name>A0A7R9Y9V7_9STRA</name>
<evidence type="ECO:0000259" key="5">
    <source>
        <dbReference type="PROSITE" id="PS50112"/>
    </source>
</evidence>
<dbReference type="InterPro" id="IPR046347">
    <property type="entry name" value="bZIP_sf"/>
</dbReference>
<dbReference type="Pfam" id="PF13426">
    <property type="entry name" value="PAS_9"/>
    <property type="match status" value="1"/>
</dbReference>
<dbReference type="CDD" id="cd14809">
    <property type="entry name" value="bZIP_AUREO-like"/>
    <property type="match status" value="1"/>
</dbReference>
<organism evidence="7">
    <name type="scientific">Pinguiococcus pyrenoidosus</name>
    <dbReference type="NCBI Taxonomy" id="172671"/>
    <lineage>
        <taxon>Eukaryota</taxon>
        <taxon>Sar</taxon>
        <taxon>Stramenopiles</taxon>
        <taxon>Ochrophyta</taxon>
        <taxon>Pinguiophyceae</taxon>
        <taxon>Pinguiochrysidales</taxon>
        <taxon>Pinguiochrysidaceae</taxon>
        <taxon>Pinguiococcus</taxon>
    </lineage>
</organism>
<dbReference type="FunFam" id="3.30.450.20:FF:000135">
    <property type="entry name" value="Ptaureo1a lov2 domain"/>
    <property type="match status" value="1"/>
</dbReference>
<accession>A0A7R9Y9V7</accession>
<dbReference type="AlphaFoldDB" id="A0A7R9Y9V7"/>
<dbReference type="PROSITE" id="PS50112">
    <property type="entry name" value="PAS"/>
    <property type="match status" value="1"/>
</dbReference>
<keyword evidence="2" id="KW-0288">FMN</keyword>
<dbReference type="GO" id="GO:0003700">
    <property type="term" value="F:DNA-binding transcription factor activity"/>
    <property type="evidence" value="ECO:0007669"/>
    <property type="project" value="InterPro"/>
</dbReference>
<dbReference type="PANTHER" id="PTHR47429">
    <property type="entry name" value="PROTEIN TWIN LOV 1"/>
    <property type="match status" value="1"/>
</dbReference>
<evidence type="ECO:0008006" key="8">
    <source>
        <dbReference type="Google" id="ProtNLM"/>
    </source>
</evidence>
<dbReference type="InterPro" id="IPR000014">
    <property type="entry name" value="PAS"/>
</dbReference>
<dbReference type="PROSITE" id="PS50217">
    <property type="entry name" value="BZIP"/>
    <property type="match status" value="1"/>
</dbReference>
<dbReference type="Gene3D" id="3.30.450.20">
    <property type="entry name" value="PAS domain"/>
    <property type="match status" value="1"/>
</dbReference>
<dbReference type="InterPro" id="IPR035965">
    <property type="entry name" value="PAS-like_dom_sf"/>
</dbReference>
<keyword evidence="1" id="KW-0285">Flavoprotein</keyword>
<gene>
    <name evidence="7" type="ORF">PPYR1160_LOCUS4099</name>
</gene>
<dbReference type="SUPFAM" id="SSF55785">
    <property type="entry name" value="PYP-like sensor domain (PAS domain)"/>
    <property type="match status" value="1"/>
</dbReference>
<dbReference type="GO" id="GO:0005634">
    <property type="term" value="C:nucleus"/>
    <property type="evidence" value="ECO:0007669"/>
    <property type="project" value="TreeGrafter"/>
</dbReference>
<evidence type="ECO:0000259" key="6">
    <source>
        <dbReference type="PROSITE" id="PS50217"/>
    </source>
</evidence>
<proteinExistence type="predicted"/>
<keyword evidence="3" id="KW-0157">Chromophore</keyword>
<evidence type="ECO:0000256" key="1">
    <source>
        <dbReference type="ARBA" id="ARBA00022630"/>
    </source>
</evidence>
<protein>
    <recommendedName>
        <fullName evidence="8">LOV domain-containing protein</fullName>
    </recommendedName>
</protein>
<reference evidence="7" key="1">
    <citation type="submission" date="2021-01" db="EMBL/GenBank/DDBJ databases">
        <authorList>
            <person name="Corre E."/>
            <person name="Pelletier E."/>
            <person name="Niang G."/>
            <person name="Scheremetjew M."/>
            <person name="Finn R."/>
            <person name="Kale V."/>
            <person name="Holt S."/>
            <person name="Cochrane G."/>
            <person name="Meng A."/>
            <person name="Brown T."/>
            <person name="Cohen L."/>
        </authorList>
    </citation>
    <scope>NUCLEOTIDE SEQUENCE</scope>
    <source>
        <strain evidence="7">CCMP2078</strain>
    </source>
</reference>
<feature type="domain" description="BZIP" evidence="6">
    <location>
        <begin position="95"/>
        <end position="138"/>
    </location>
</feature>
<evidence type="ECO:0000256" key="3">
    <source>
        <dbReference type="ARBA" id="ARBA00022991"/>
    </source>
</evidence>
<dbReference type="SUPFAM" id="SSF57959">
    <property type="entry name" value="Leucine zipper domain"/>
    <property type="match status" value="1"/>
</dbReference>
<feature type="region of interest" description="Disordered" evidence="4">
    <location>
        <begin position="63"/>
        <end position="102"/>
    </location>
</feature>
<dbReference type="Pfam" id="PF00170">
    <property type="entry name" value="bZIP_1"/>
    <property type="match status" value="1"/>
</dbReference>
<dbReference type="NCBIfam" id="TIGR00229">
    <property type="entry name" value="sensory_box"/>
    <property type="match status" value="1"/>
</dbReference>
<feature type="compositionally biased region" description="Polar residues" evidence="4">
    <location>
        <begin position="323"/>
        <end position="332"/>
    </location>
</feature>
<feature type="region of interest" description="Disordered" evidence="4">
    <location>
        <begin position="316"/>
        <end position="340"/>
    </location>
</feature>
<dbReference type="SMART" id="SM00338">
    <property type="entry name" value="BRLZ"/>
    <property type="match status" value="1"/>
</dbReference>
<dbReference type="PANTHER" id="PTHR47429:SF2">
    <property type="entry name" value="PROTEIN TWIN LOV 1"/>
    <property type="match status" value="1"/>
</dbReference>
<feature type="compositionally biased region" description="Basic and acidic residues" evidence="4">
    <location>
        <begin position="87"/>
        <end position="102"/>
    </location>
</feature>
<evidence type="ECO:0000256" key="2">
    <source>
        <dbReference type="ARBA" id="ARBA00022643"/>
    </source>
</evidence>
<dbReference type="InterPro" id="IPR004827">
    <property type="entry name" value="bZIP"/>
</dbReference>
<dbReference type="CDD" id="cd00130">
    <property type="entry name" value="PAS"/>
    <property type="match status" value="1"/>
</dbReference>
<dbReference type="Gene3D" id="1.20.5.170">
    <property type="match status" value="1"/>
</dbReference>